<feature type="region of interest" description="Disordered" evidence="1">
    <location>
        <begin position="457"/>
        <end position="481"/>
    </location>
</feature>
<keyword evidence="3" id="KW-0575">Peroxidase</keyword>
<evidence type="ECO:0000256" key="2">
    <source>
        <dbReference type="SAM" id="Phobius"/>
    </source>
</evidence>
<dbReference type="Gene3D" id="2.10.25.10">
    <property type="entry name" value="Laminin"/>
    <property type="match status" value="1"/>
</dbReference>
<protein>
    <submittedName>
        <fullName evidence="3">Thyroid peroxidase-like</fullName>
    </submittedName>
</protein>
<keyword evidence="3" id="KW-0560">Oxidoreductase</keyword>
<dbReference type="Pfam" id="PF14670">
    <property type="entry name" value="FXa_inhibition"/>
    <property type="match status" value="1"/>
</dbReference>
<dbReference type="GO" id="GO:0004601">
    <property type="term" value="F:peroxidase activity"/>
    <property type="evidence" value="ECO:0007669"/>
    <property type="project" value="UniProtKB-KW"/>
</dbReference>
<name>A0A6F9DW00_9ASCI</name>
<organism evidence="3">
    <name type="scientific">Phallusia mammillata</name>
    <dbReference type="NCBI Taxonomy" id="59560"/>
    <lineage>
        <taxon>Eukaryota</taxon>
        <taxon>Metazoa</taxon>
        <taxon>Chordata</taxon>
        <taxon>Tunicata</taxon>
        <taxon>Ascidiacea</taxon>
        <taxon>Phlebobranchia</taxon>
        <taxon>Ascidiidae</taxon>
        <taxon>Phallusia</taxon>
    </lineage>
</organism>
<dbReference type="AlphaFoldDB" id="A0A6F9DW00"/>
<keyword evidence="2" id="KW-0472">Membrane</keyword>
<evidence type="ECO:0000256" key="1">
    <source>
        <dbReference type="SAM" id="MobiDB-lite"/>
    </source>
</evidence>
<sequence length="514" mass="57218">MQCEINSSFLRLISGFTSTKQLKYPKSKYVTVALVEGVLASGGSCTMSCKDRNPSLHKVMHIDAGVSCSGVVAFTCFNISLDCSHTDTGTNYVIFMLVAELSKNLNATTNVIPYASLPITISTPIHLIASFYEWRFDCPVNKCNFVLTIRRIKYETNNEHLFITSKTADGTLTYCNEFPSPTNYVRLTSEGKHAYIQLQVKSKYPRNMRRFIASVDADYIKTTTTATTTMTKRSTIAPRHFSRRFELQLYESNLGSMVSVDSNLNSSSIIYARILTATSETGSNKGHNLQILQCWMNLETRGTVIDVRLADRCTANANLEANVSLDFVALRPFDFITTMDSVGYVTITCKALVCVGIGENKCQTNCSLSEETAQATRNITEISKRLIRNIKKCKENDGGCSDLCEASTTNVTCLCKEGRYLGNDGRTCHTIALTTNIVMSVPFLFRKQNITDNVDITTLPSQHNESQSNTTKGNQMHNKDAKDQQMESLNTLFICLFSILLLIILSLVVCCLRK</sequence>
<evidence type="ECO:0000313" key="3">
    <source>
        <dbReference type="EMBL" id="CAB3267193.1"/>
    </source>
</evidence>
<feature type="compositionally biased region" description="Polar residues" evidence="1">
    <location>
        <begin position="457"/>
        <end position="476"/>
    </location>
</feature>
<dbReference type="EMBL" id="LR791331">
    <property type="protein sequence ID" value="CAB3267193.1"/>
    <property type="molecule type" value="mRNA"/>
</dbReference>
<keyword evidence="2" id="KW-0812">Transmembrane</keyword>
<accession>A0A6F9DW00</accession>
<dbReference type="SUPFAM" id="SSF57196">
    <property type="entry name" value="EGF/Laminin"/>
    <property type="match status" value="1"/>
</dbReference>
<proteinExistence type="evidence at transcript level"/>
<gene>
    <name evidence="3" type="primary">Tpo</name>
</gene>
<reference evidence="3" key="1">
    <citation type="submission" date="2020-04" db="EMBL/GenBank/DDBJ databases">
        <authorList>
            <person name="Neveu A P."/>
        </authorList>
    </citation>
    <scope>NUCLEOTIDE SEQUENCE</scope>
    <source>
        <tissue evidence="3">Whole embryo</tissue>
    </source>
</reference>
<feature type="transmembrane region" description="Helical" evidence="2">
    <location>
        <begin position="491"/>
        <end position="512"/>
    </location>
</feature>
<keyword evidence="2" id="KW-1133">Transmembrane helix</keyword>